<dbReference type="OrthoDB" id="10268090at2759"/>
<feature type="domain" description="Saccharopine dehydrogenase NADP binding" evidence="2">
    <location>
        <begin position="13"/>
        <end position="140"/>
    </location>
</feature>
<dbReference type="GO" id="GO:0005886">
    <property type="term" value="C:plasma membrane"/>
    <property type="evidence" value="ECO:0007669"/>
    <property type="project" value="TreeGrafter"/>
</dbReference>
<dbReference type="InterPro" id="IPR051276">
    <property type="entry name" value="Saccharopine_DH-like_oxidrdct"/>
</dbReference>
<evidence type="ECO:0000259" key="2">
    <source>
        <dbReference type="Pfam" id="PF03435"/>
    </source>
</evidence>
<dbReference type="VEuPathDB" id="FungiDB:F503_05440"/>
<comment type="similarity">
    <text evidence="1">Belongs to the saccharopine dehydrogenase family.</text>
</comment>
<protein>
    <submittedName>
        <fullName evidence="3">Saccharopine dehydrogenase</fullName>
    </submittedName>
</protein>
<evidence type="ECO:0000313" key="3">
    <source>
        <dbReference type="EMBL" id="EPE10345.1"/>
    </source>
</evidence>
<dbReference type="GO" id="GO:0009247">
    <property type="term" value="P:glycolipid biosynthetic process"/>
    <property type="evidence" value="ECO:0007669"/>
    <property type="project" value="TreeGrafter"/>
</dbReference>
<dbReference type="OMA" id="GPYQLYG"/>
<proteinExistence type="inferred from homology"/>
<dbReference type="Proteomes" id="UP000016923">
    <property type="component" value="Unassembled WGS sequence"/>
</dbReference>
<dbReference type="EMBL" id="KE148146">
    <property type="protein sequence ID" value="EPE10345.1"/>
    <property type="molecule type" value="Genomic_DNA"/>
</dbReference>
<dbReference type="PANTHER" id="PTHR12286">
    <property type="entry name" value="SACCHAROPINE DEHYDROGENASE-LIKE OXIDOREDUCTASE"/>
    <property type="match status" value="1"/>
</dbReference>
<dbReference type="GO" id="GO:0005811">
    <property type="term" value="C:lipid droplet"/>
    <property type="evidence" value="ECO:0007669"/>
    <property type="project" value="TreeGrafter"/>
</dbReference>
<dbReference type="eggNOG" id="KOG2733">
    <property type="taxonomic scope" value="Eukaryota"/>
</dbReference>
<organism evidence="3 4">
    <name type="scientific">Ophiostoma piceae (strain UAMH 11346)</name>
    <name type="common">Sap stain fungus</name>
    <dbReference type="NCBI Taxonomy" id="1262450"/>
    <lineage>
        <taxon>Eukaryota</taxon>
        <taxon>Fungi</taxon>
        <taxon>Dikarya</taxon>
        <taxon>Ascomycota</taxon>
        <taxon>Pezizomycotina</taxon>
        <taxon>Sordariomycetes</taxon>
        <taxon>Sordariomycetidae</taxon>
        <taxon>Ophiostomatales</taxon>
        <taxon>Ophiostomataceae</taxon>
        <taxon>Ophiostoma</taxon>
    </lineage>
</organism>
<dbReference type="Pfam" id="PF03435">
    <property type="entry name" value="Sacchrp_dh_NADP"/>
    <property type="match status" value="1"/>
</dbReference>
<name>S3DA00_OPHP1</name>
<accession>S3DA00</accession>
<evidence type="ECO:0000256" key="1">
    <source>
        <dbReference type="ARBA" id="ARBA00038048"/>
    </source>
</evidence>
<reference evidence="3 4" key="1">
    <citation type="journal article" date="2013" name="BMC Genomics">
        <title>The genome and transcriptome of the pine saprophyte Ophiostoma piceae, and a comparison with the bark beetle-associated pine pathogen Grosmannia clavigera.</title>
        <authorList>
            <person name="Haridas S."/>
            <person name="Wang Y."/>
            <person name="Lim L."/>
            <person name="Massoumi Alamouti S."/>
            <person name="Jackman S."/>
            <person name="Docking R."/>
            <person name="Robertson G."/>
            <person name="Birol I."/>
            <person name="Bohlmann J."/>
            <person name="Breuil C."/>
        </authorList>
    </citation>
    <scope>NUCLEOTIDE SEQUENCE [LARGE SCALE GENOMIC DNA]</scope>
    <source>
        <strain evidence="3 4">UAMH 11346</strain>
    </source>
</reference>
<evidence type="ECO:0000313" key="4">
    <source>
        <dbReference type="Proteomes" id="UP000016923"/>
    </source>
</evidence>
<sequence>MSFKSHNRTYDLVLFGATGFTGAYTAEYIARGLPTDLKWALAGRSQDKLAKIAADVKLLNPDRAQPAIEICNVDDASTLETLAKKSFVLISTVGPYGAYGEAAFKACAEAGTHYVDVTGEVPFVASMIEKYEAAAKASGALMFPQSGIESAPADLAAAEVVRINREELSAKTANVTAAIRIKAKPSGGTVQTVLTVFDNFTLAQVRSSLAPYALSPIPRPDGNRGSAPLLSYITGGQYVRNLGQLSTSVSGTINTAQVERTWGLMASLQGRGASSYGPKFSFYEYSSVRNWLQGLQLHFMLTVGAFLFAALPPFRALVKRFASAPGSGPDREEAKKDVIEYRAVGVPDIEGEPAPKKQGFTRAIFRGAMYDLTGILAAEAARTILQDDLKLEGGIYTPSFLGPNFIERLGNAGFKFESKLIDA</sequence>
<dbReference type="Gene3D" id="3.40.50.720">
    <property type="entry name" value="NAD(P)-binding Rossmann-like Domain"/>
    <property type="match status" value="1"/>
</dbReference>
<gene>
    <name evidence="3" type="ORF">F503_05440</name>
</gene>
<dbReference type="AlphaFoldDB" id="S3DA00"/>
<dbReference type="GO" id="GO:0005739">
    <property type="term" value="C:mitochondrion"/>
    <property type="evidence" value="ECO:0007669"/>
    <property type="project" value="TreeGrafter"/>
</dbReference>
<dbReference type="InterPro" id="IPR005097">
    <property type="entry name" value="Sacchrp_dh_NADP-bd"/>
</dbReference>
<dbReference type="SUPFAM" id="SSF51735">
    <property type="entry name" value="NAD(P)-binding Rossmann-fold domains"/>
    <property type="match status" value="1"/>
</dbReference>
<dbReference type="PANTHER" id="PTHR12286:SF5">
    <property type="entry name" value="SACCHAROPINE DEHYDROGENASE-LIKE OXIDOREDUCTASE"/>
    <property type="match status" value="1"/>
</dbReference>
<dbReference type="HOGENOM" id="CLU_031002_0_1_1"/>
<keyword evidence="4" id="KW-1185">Reference proteome</keyword>
<dbReference type="InterPro" id="IPR036291">
    <property type="entry name" value="NAD(P)-bd_dom_sf"/>
</dbReference>